<dbReference type="KEGG" id="gbn:GEOBRER4_23030"/>
<dbReference type="Pfam" id="PF04055">
    <property type="entry name" value="Radical_SAM"/>
    <property type="match status" value="1"/>
</dbReference>
<evidence type="ECO:0000313" key="8">
    <source>
        <dbReference type="EMBL" id="BCG47553.1"/>
    </source>
</evidence>
<evidence type="ECO:0000256" key="3">
    <source>
        <dbReference type="ARBA" id="ARBA00022723"/>
    </source>
</evidence>
<reference evidence="8 9" key="1">
    <citation type="submission" date="2020-06" db="EMBL/GenBank/DDBJ databases">
        <title>Interaction of electrochemicaly active bacteria, Geobacter bremensis R4 on different carbon anode.</title>
        <authorList>
            <person name="Meng L."/>
            <person name="Yoshida N."/>
        </authorList>
    </citation>
    <scope>NUCLEOTIDE SEQUENCE [LARGE SCALE GENOMIC DNA]</scope>
    <source>
        <strain evidence="8 9">R4</strain>
    </source>
</reference>
<protein>
    <submittedName>
        <fullName evidence="8">COG1180: Radical SAM, Pyruvate-formate lyase-activating enzyme like</fullName>
    </submittedName>
</protein>
<dbReference type="SUPFAM" id="SSF102114">
    <property type="entry name" value="Radical SAM enzymes"/>
    <property type="match status" value="1"/>
</dbReference>
<gene>
    <name evidence="8" type="ORF">GEOBRER4_n2389</name>
</gene>
<keyword evidence="3 6" id="KW-0479">Metal-binding</keyword>
<keyword evidence="5 6" id="KW-0411">Iron-sulfur</keyword>
<organism evidence="8 9">
    <name type="scientific">Citrifermentans bremense</name>
    <dbReference type="NCBI Taxonomy" id="60035"/>
    <lineage>
        <taxon>Bacteria</taxon>
        <taxon>Pseudomonadati</taxon>
        <taxon>Thermodesulfobacteriota</taxon>
        <taxon>Desulfuromonadia</taxon>
        <taxon>Geobacterales</taxon>
        <taxon>Geobacteraceae</taxon>
        <taxon>Citrifermentans</taxon>
    </lineage>
</organism>
<keyword evidence="4 6" id="KW-0408">Iron</keyword>
<dbReference type="GO" id="GO:0046872">
    <property type="term" value="F:metal ion binding"/>
    <property type="evidence" value="ECO:0007669"/>
    <property type="project" value="UniProtKB-KW"/>
</dbReference>
<dbReference type="Gene3D" id="3.20.20.70">
    <property type="entry name" value="Aldolase class I"/>
    <property type="match status" value="1"/>
</dbReference>
<dbReference type="InterPro" id="IPR006638">
    <property type="entry name" value="Elp3/MiaA/NifB-like_rSAM"/>
</dbReference>
<feature type="binding site" evidence="6">
    <location>
        <position position="86"/>
    </location>
    <ligand>
        <name>[4Fe-4S] cluster</name>
        <dbReference type="ChEBI" id="CHEBI:49883"/>
        <note>4Fe-4S-S-AdoMet</note>
    </ligand>
</feature>
<keyword evidence="8" id="KW-0670">Pyruvate</keyword>
<dbReference type="SFLD" id="SFLDG01101">
    <property type="entry name" value="Uncharacterised_Radical_SAM_Su"/>
    <property type="match status" value="1"/>
</dbReference>
<keyword evidence="2 6" id="KW-0949">S-adenosyl-L-methionine</keyword>
<feature type="binding site" evidence="6">
    <location>
        <position position="82"/>
    </location>
    <ligand>
        <name>[4Fe-4S] cluster</name>
        <dbReference type="ChEBI" id="CHEBI:49883"/>
        <note>4Fe-4S-S-AdoMet</note>
    </ligand>
</feature>
<dbReference type="CDD" id="cd01335">
    <property type="entry name" value="Radical_SAM"/>
    <property type="match status" value="1"/>
</dbReference>
<comment type="cofactor">
    <cofactor evidence="6">
        <name>[4Fe-4S] cluster</name>
        <dbReference type="ChEBI" id="CHEBI:49883"/>
    </cofactor>
    <text evidence="6">Binds 1 [4Fe-4S] cluster. The cluster is coordinated with 3 cysteines and an exchangeable S-adenosyl-L-methionine.</text>
</comment>
<dbReference type="GO" id="GO:0016829">
    <property type="term" value="F:lyase activity"/>
    <property type="evidence" value="ECO:0007669"/>
    <property type="project" value="UniProtKB-KW"/>
</dbReference>
<evidence type="ECO:0000256" key="1">
    <source>
        <dbReference type="ARBA" id="ARBA00022485"/>
    </source>
</evidence>
<evidence type="ECO:0000256" key="6">
    <source>
        <dbReference type="PIRSR" id="PIRSR004869-50"/>
    </source>
</evidence>
<evidence type="ECO:0000256" key="5">
    <source>
        <dbReference type="ARBA" id="ARBA00023014"/>
    </source>
</evidence>
<dbReference type="Proteomes" id="UP000515472">
    <property type="component" value="Chromosome"/>
</dbReference>
<dbReference type="SFLD" id="SFLDS00029">
    <property type="entry name" value="Radical_SAM"/>
    <property type="match status" value="1"/>
</dbReference>
<keyword evidence="8" id="KW-0456">Lyase</keyword>
<evidence type="ECO:0000313" key="9">
    <source>
        <dbReference type="Proteomes" id="UP000515472"/>
    </source>
</evidence>
<dbReference type="InterPro" id="IPR027596">
    <property type="entry name" value="AmmeMemoSam_rS"/>
</dbReference>
<feature type="binding site" evidence="6">
    <location>
        <position position="89"/>
    </location>
    <ligand>
        <name>[4Fe-4S] cluster</name>
        <dbReference type="ChEBI" id="CHEBI:49883"/>
        <note>4Fe-4S-S-AdoMet</note>
    </ligand>
</feature>
<keyword evidence="1" id="KW-0004">4Fe-4S</keyword>
<keyword evidence="9" id="KW-1185">Reference proteome</keyword>
<dbReference type="InterPro" id="IPR034457">
    <property type="entry name" value="Organic_radical-activating"/>
</dbReference>
<dbReference type="GO" id="GO:0051539">
    <property type="term" value="F:4 iron, 4 sulfur cluster binding"/>
    <property type="evidence" value="ECO:0007669"/>
    <property type="project" value="UniProtKB-KW"/>
</dbReference>
<accession>A0A6S6M175</accession>
<dbReference type="PIRSF" id="PIRSF004869">
    <property type="entry name" value="PflX_prd"/>
    <property type="match status" value="1"/>
</dbReference>
<dbReference type="InterPro" id="IPR013785">
    <property type="entry name" value="Aldolase_TIM"/>
</dbReference>
<dbReference type="PROSITE" id="PS51918">
    <property type="entry name" value="RADICAL_SAM"/>
    <property type="match status" value="1"/>
</dbReference>
<dbReference type="InterPro" id="IPR007197">
    <property type="entry name" value="rSAM"/>
</dbReference>
<dbReference type="EMBL" id="AP023213">
    <property type="protein sequence ID" value="BCG47553.1"/>
    <property type="molecule type" value="Genomic_DNA"/>
</dbReference>
<dbReference type="RefSeq" id="WP_185242435.1">
    <property type="nucleotide sequence ID" value="NZ_AP023213.1"/>
</dbReference>
<sequence length="337" mass="37594">MKEAMFYEKLDGERVRCGLCRFRCLIGSGKFGHCRVRQNRAGVLYSLVYGRAVAEHVDPIEKKPLFHLLPGSRSYSVATVGCNFRCLHCQNYSISQPDEQSVERAGFALSPEQIVERALAAGCRSIAYTYTEPTIFFEYAYETAKLAREAGLKNIFVTNGYITSEALSVMAPYLDAANIDLKGFSDSFYREVVGASLDEVLDCIRQYKRLGIWIEITTLVIPNRNDSEDELRGIARFIADEVGVDTPWHVSQFYPTYRLTDEPRTPVSTLRKARDLGLEAGLRYVYEGNVPGEGGENSYCPGCGALLIRRYGYVVEENLLAQGRCGSCGAAVEGVWS</sequence>
<dbReference type="SMART" id="SM00729">
    <property type="entry name" value="Elp3"/>
    <property type="match status" value="1"/>
</dbReference>
<dbReference type="InterPro" id="IPR016431">
    <property type="entry name" value="Pyrv-formate_lyase-activ_prd"/>
</dbReference>
<dbReference type="NCBIfam" id="TIGR04337">
    <property type="entry name" value="AmmeMemoSam_rS"/>
    <property type="match status" value="1"/>
</dbReference>
<dbReference type="InterPro" id="IPR058240">
    <property type="entry name" value="rSAM_sf"/>
</dbReference>
<evidence type="ECO:0000256" key="4">
    <source>
        <dbReference type="ARBA" id="ARBA00023004"/>
    </source>
</evidence>
<feature type="domain" description="Radical SAM core" evidence="7">
    <location>
        <begin position="67"/>
        <end position="283"/>
    </location>
</feature>
<proteinExistence type="predicted"/>
<name>A0A6S6M175_9BACT</name>
<dbReference type="PANTHER" id="PTHR30352">
    <property type="entry name" value="PYRUVATE FORMATE-LYASE-ACTIVATING ENZYME"/>
    <property type="match status" value="1"/>
</dbReference>
<evidence type="ECO:0000256" key="2">
    <source>
        <dbReference type="ARBA" id="ARBA00022691"/>
    </source>
</evidence>
<dbReference type="AlphaFoldDB" id="A0A6S6M175"/>
<evidence type="ECO:0000259" key="7">
    <source>
        <dbReference type="PROSITE" id="PS51918"/>
    </source>
</evidence>
<dbReference type="PANTHER" id="PTHR30352:SF5">
    <property type="entry name" value="PYRUVATE FORMATE-LYASE 1-ACTIVATING ENZYME"/>
    <property type="match status" value="1"/>
</dbReference>